<dbReference type="EMBL" id="BAAADJ010000024">
    <property type="protein sequence ID" value="GAA0335111.1"/>
    <property type="molecule type" value="Genomic_DNA"/>
</dbReference>
<evidence type="ECO:0000256" key="1">
    <source>
        <dbReference type="ARBA" id="ARBA00010443"/>
    </source>
</evidence>
<dbReference type="PROSITE" id="PS00808">
    <property type="entry name" value="ADP_GLC_PYROPHOSPH_1"/>
    <property type="match status" value="1"/>
</dbReference>
<feature type="site" description="Could play a key role in the communication between the regulatory and the substrate sites" evidence="9">
    <location>
        <position position="61"/>
    </location>
</feature>
<evidence type="ECO:0000256" key="9">
    <source>
        <dbReference type="HAMAP-Rule" id="MF_00624"/>
    </source>
</evidence>
<feature type="binding site" evidence="9">
    <location>
        <begin position="181"/>
        <end position="182"/>
    </location>
    <ligand>
        <name>alpha-D-glucose 1-phosphate</name>
        <dbReference type="ChEBI" id="CHEBI:58601"/>
    </ligand>
</feature>
<dbReference type="InterPro" id="IPR005836">
    <property type="entry name" value="ADP_Glu_pyroP_CS"/>
</dbReference>
<dbReference type="InterPro" id="IPR005835">
    <property type="entry name" value="NTP_transferase_dom"/>
</dbReference>
<comment type="caution">
    <text evidence="12">The sequence shown here is derived from an EMBL/GenBank/DDBJ whole genome shotgun (WGS) entry which is preliminary data.</text>
</comment>
<dbReference type="SUPFAM" id="SSF51161">
    <property type="entry name" value="Trimeric LpxA-like enzymes"/>
    <property type="match status" value="1"/>
</dbReference>
<evidence type="ECO:0000256" key="7">
    <source>
        <dbReference type="ARBA" id="ARBA00023056"/>
    </source>
</evidence>
<dbReference type="PANTHER" id="PTHR43523">
    <property type="entry name" value="GLUCOSE-1-PHOSPHATE ADENYLYLTRANSFERASE-RELATED"/>
    <property type="match status" value="1"/>
</dbReference>
<comment type="function">
    <text evidence="9">Involved in the biosynthesis of ADP-glucose, a building block required for the elongation reactions to produce glycogen. Catalyzes the reaction between ATP and alpha-D-glucose 1-phosphate (G1P) to produce pyrophosphate and ADP-Glc.</text>
</comment>
<dbReference type="InterPro" id="IPR023049">
    <property type="entry name" value="GlgC_bac"/>
</dbReference>
<gene>
    <name evidence="9" type="primary">glgC</name>
    <name evidence="12" type="ORF">GCM10008967_27440</name>
</gene>
<dbReference type="Proteomes" id="UP001500782">
    <property type="component" value="Unassembled WGS sequence"/>
</dbReference>
<dbReference type="HAMAP" id="MF_00624">
    <property type="entry name" value="GlgC"/>
    <property type="match status" value="1"/>
</dbReference>
<dbReference type="PANTHER" id="PTHR43523:SF2">
    <property type="entry name" value="GLUCOSE-1-PHOSPHATE ADENYLYLTRANSFERASE"/>
    <property type="match status" value="1"/>
</dbReference>
<feature type="domain" description="Glucose-1-phosphate adenylyltransferase/Bifunctional protein GlmU-like C-terminal hexapeptide" evidence="11">
    <location>
        <begin position="293"/>
        <end position="368"/>
    </location>
</feature>
<proteinExistence type="inferred from homology"/>
<dbReference type="Pfam" id="PF00483">
    <property type="entry name" value="NTP_transferase"/>
    <property type="match status" value="1"/>
</dbReference>
<comment type="similarity">
    <text evidence="1 9">Belongs to the bacterial/plant glucose-1-phosphate adenylyltransferase family.</text>
</comment>
<organism evidence="12 13">
    <name type="scientific">Bacillus carboniphilus</name>
    <dbReference type="NCBI Taxonomy" id="86663"/>
    <lineage>
        <taxon>Bacteria</taxon>
        <taxon>Bacillati</taxon>
        <taxon>Bacillota</taxon>
        <taxon>Bacilli</taxon>
        <taxon>Bacillales</taxon>
        <taxon>Bacillaceae</taxon>
        <taxon>Bacillus</taxon>
    </lineage>
</organism>
<evidence type="ECO:0000256" key="4">
    <source>
        <dbReference type="ARBA" id="ARBA00022695"/>
    </source>
</evidence>
<keyword evidence="8 9" id="KW-0119">Carbohydrate metabolism</keyword>
<dbReference type="NCBIfam" id="TIGR02091">
    <property type="entry name" value="glgC"/>
    <property type="match status" value="1"/>
</dbReference>
<keyword evidence="7 9" id="KW-0320">Glycogen biosynthesis</keyword>
<feature type="site" description="Could play a key role in the communication between the regulatory and the substrate sites" evidence="9">
    <location>
        <position position="100"/>
    </location>
</feature>
<evidence type="ECO:0000259" key="11">
    <source>
        <dbReference type="Pfam" id="PF24894"/>
    </source>
</evidence>
<dbReference type="CDD" id="cd02508">
    <property type="entry name" value="ADP_Glucose_PP"/>
    <property type="match status" value="1"/>
</dbReference>
<evidence type="ECO:0000259" key="10">
    <source>
        <dbReference type="Pfam" id="PF00483"/>
    </source>
</evidence>
<dbReference type="Gene3D" id="2.160.10.10">
    <property type="entry name" value="Hexapeptide repeat proteins"/>
    <property type="match status" value="1"/>
</dbReference>
<dbReference type="PROSITE" id="PS00810">
    <property type="entry name" value="ADP_GLC_PYROPHOSPH_3"/>
    <property type="match status" value="1"/>
</dbReference>
<sequence length="386" mass="43063">MPATKKCLAMLLAGGQGTRLGDLTKGLAKPAVPFGGKYRIIDFALSNCSHSGINKVGVLTQYQPHLLNAYVGNGSAWDLDRKFGGVSVLPPYQGSTGGQWYKGTANAVYQNIRFIDQHNPEYVLVISGDHIYKMDYKRLLDFHIKNSAEATIAVIEVPWNEASRFGILTANEDHQITEFHEKPTIPNSNLASMGVYVFNWKLLKKYLMEDEINPTSSNDFGKDVIPKMLSDQIDLYAYRFKGYWKDVGTVQSLWEAHMDLLEESPELDLYDPQWKIYSVNANRPPQYIAPGSTITQSLINEGCQIFGHVDRSVLSHNVYVGRGTIIKDSVIMPNVIIGKNVKIERAIIANDTFIDDGVEIGSSNLADEITLIGENQRITSNMQNVL</sequence>
<comment type="pathway">
    <text evidence="9">Glycan biosynthesis; glycogen biosynthesis.</text>
</comment>
<reference evidence="12 13" key="1">
    <citation type="journal article" date="2019" name="Int. J. Syst. Evol. Microbiol.">
        <title>The Global Catalogue of Microorganisms (GCM) 10K type strain sequencing project: providing services to taxonomists for standard genome sequencing and annotation.</title>
        <authorList>
            <consortium name="The Broad Institute Genomics Platform"/>
            <consortium name="The Broad Institute Genome Sequencing Center for Infectious Disease"/>
            <person name="Wu L."/>
            <person name="Ma J."/>
        </authorList>
    </citation>
    <scope>NUCLEOTIDE SEQUENCE [LARGE SCALE GENOMIC DNA]</scope>
    <source>
        <strain evidence="12 13">JCM 9731</strain>
    </source>
</reference>
<dbReference type="InterPro" id="IPR011831">
    <property type="entry name" value="ADP-Glc_PPase"/>
</dbReference>
<feature type="binding site" evidence="9">
    <location>
        <position position="101"/>
    </location>
    <ligand>
        <name>alpha-D-glucose 1-phosphate</name>
        <dbReference type="ChEBI" id="CHEBI:58601"/>
    </ligand>
</feature>
<dbReference type="PROSITE" id="PS00809">
    <property type="entry name" value="ADP_GLC_PYROPHOSPH_2"/>
    <property type="match status" value="1"/>
</dbReference>
<dbReference type="InterPro" id="IPR056818">
    <property type="entry name" value="GlmU/GlgC-like_hexapep"/>
</dbReference>
<dbReference type="Gene3D" id="3.90.550.10">
    <property type="entry name" value="Spore Coat Polysaccharide Biosynthesis Protein SpsA, Chain A"/>
    <property type="match status" value="1"/>
</dbReference>
<evidence type="ECO:0000256" key="6">
    <source>
        <dbReference type="ARBA" id="ARBA00022840"/>
    </source>
</evidence>
<keyword evidence="6 9" id="KW-0067">ATP-binding</keyword>
<keyword evidence="5 9" id="KW-0547">Nucleotide-binding</keyword>
<comment type="catalytic activity">
    <reaction evidence="9">
        <text>alpha-D-glucose 1-phosphate + ATP + H(+) = ADP-alpha-D-glucose + diphosphate</text>
        <dbReference type="Rhea" id="RHEA:12120"/>
        <dbReference type="ChEBI" id="CHEBI:15378"/>
        <dbReference type="ChEBI" id="CHEBI:30616"/>
        <dbReference type="ChEBI" id="CHEBI:33019"/>
        <dbReference type="ChEBI" id="CHEBI:57498"/>
        <dbReference type="ChEBI" id="CHEBI:58601"/>
        <dbReference type="EC" id="2.7.7.27"/>
    </reaction>
</comment>
<dbReference type="InterPro" id="IPR029044">
    <property type="entry name" value="Nucleotide-diphossugar_trans"/>
</dbReference>
<evidence type="ECO:0000313" key="12">
    <source>
        <dbReference type="EMBL" id="GAA0335111.1"/>
    </source>
</evidence>
<dbReference type="NCBIfam" id="NF003670">
    <property type="entry name" value="PRK05293.1"/>
    <property type="match status" value="1"/>
</dbReference>
<feature type="binding site" evidence="9">
    <location>
        <position position="166"/>
    </location>
    <ligand>
        <name>alpha-D-glucose 1-phosphate</name>
        <dbReference type="ChEBI" id="CHEBI:58601"/>
    </ligand>
</feature>
<keyword evidence="3 9" id="KW-0808">Transferase</keyword>
<accession>A0ABN0WEW1</accession>
<dbReference type="Pfam" id="PF24894">
    <property type="entry name" value="Hexapep_GlmU"/>
    <property type="match status" value="1"/>
</dbReference>
<dbReference type="RefSeq" id="WP_343799959.1">
    <property type="nucleotide sequence ID" value="NZ_BAAADJ010000024.1"/>
</dbReference>
<evidence type="ECO:0000313" key="13">
    <source>
        <dbReference type="Proteomes" id="UP001500782"/>
    </source>
</evidence>
<protein>
    <recommendedName>
        <fullName evidence="9">Glucose-1-phosphate adenylyltransferase</fullName>
        <ecNumber evidence="9">2.7.7.27</ecNumber>
    </recommendedName>
    <alternativeName>
        <fullName evidence="9">ADP-glucose pyrophosphorylase</fullName>
        <shortName evidence="9">ADPGlc PPase</shortName>
    </alternativeName>
    <alternativeName>
        <fullName evidence="9">ADP-glucose synthase</fullName>
    </alternativeName>
</protein>
<dbReference type="SUPFAM" id="SSF53448">
    <property type="entry name" value="Nucleotide-diphospho-sugar transferases"/>
    <property type="match status" value="1"/>
</dbReference>
<dbReference type="EC" id="2.7.7.27" evidence="9"/>
<feature type="binding site" evidence="9">
    <location>
        <position position="192"/>
    </location>
    <ligand>
        <name>alpha-D-glucose 1-phosphate</name>
        <dbReference type="ChEBI" id="CHEBI:58601"/>
    </ligand>
</feature>
<evidence type="ECO:0000256" key="8">
    <source>
        <dbReference type="ARBA" id="ARBA00023277"/>
    </source>
</evidence>
<evidence type="ECO:0000256" key="2">
    <source>
        <dbReference type="ARBA" id="ARBA00022600"/>
    </source>
</evidence>
<feature type="domain" description="Nucleotidyl transferase" evidence="10">
    <location>
        <begin position="9"/>
        <end position="262"/>
    </location>
</feature>
<dbReference type="CDD" id="cd04651">
    <property type="entry name" value="LbH_G1P_AT_C"/>
    <property type="match status" value="1"/>
</dbReference>
<keyword evidence="13" id="KW-1185">Reference proteome</keyword>
<comment type="subunit">
    <text evidence="9">Homotetramer.</text>
</comment>
<evidence type="ECO:0000256" key="5">
    <source>
        <dbReference type="ARBA" id="ARBA00022741"/>
    </source>
</evidence>
<dbReference type="GO" id="GO:0016779">
    <property type="term" value="F:nucleotidyltransferase activity"/>
    <property type="evidence" value="ECO:0007669"/>
    <property type="project" value="UniProtKB-KW"/>
</dbReference>
<dbReference type="InterPro" id="IPR011004">
    <property type="entry name" value="Trimer_LpxA-like_sf"/>
</dbReference>
<keyword evidence="2 9" id="KW-0321">Glycogen metabolism</keyword>
<keyword evidence="4 9" id="KW-0548">Nucleotidyltransferase</keyword>
<name>A0ABN0WEW1_9BACI</name>
<evidence type="ECO:0000256" key="3">
    <source>
        <dbReference type="ARBA" id="ARBA00022679"/>
    </source>
</evidence>